<sequence>MSESLFIVWILFILAIAGGLIYAFFKRKTDVKALRFVYITSSFGAIICAVWLALPRFITISDAVDDWFLYSLITILILILLELTYGVVTKKDKTPQQKKQFKFILFWLILMYLSFGVVFVLIVTG</sequence>
<dbReference type="EMBL" id="VSSQ01004503">
    <property type="protein sequence ID" value="MPM25460.1"/>
    <property type="molecule type" value="Genomic_DNA"/>
</dbReference>
<feature type="transmembrane region" description="Helical" evidence="1">
    <location>
        <begin position="36"/>
        <end position="55"/>
    </location>
</feature>
<feature type="transmembrane region" description="Helical" evidence="1">
    <location>
        <begin position="67"/>
        <end position="88"/>
    </location>
</feature>
<name>A0A644YAE7_9ZZZZ</name>
<accession>A0A644YAE7</accession>
<evidence type="ECO:0000256" key="1">
    <source>
        <dbReference type="SAM" id="Phobius"/>
    </source>
</evidence>
<comment type="caution">
    <text evidence="2">The sequence shown here is derived from an EMBL/GenBank/DDBJ whole genome shotgun (WGS) entry which is preliminary data.</text>
</comment>
<feature type="transmembrane region" description="Helical" evidence="1">
    <location>
        <begin position="100"/>
        <end position="123"/>
    </location>
</feature>
<feature type="transmembrane region" description="Helical" evidence="1">
    <location>
        <begin position="6"/>
        <end position="24"/>
    </location>
</feature>
<gene>
    <name evidence="2" type="ORF">SDC9_71954</name>
</gene>
<proteinExistence type="predicted"/>
<evidence type="ECO:0000313" key="2">
    <source>
        <dbReference type="EMBL" id="MPM25460.1"/>
    </source>
</evidence>
<keyword evidence="1" id="KW-0472">Membrane</keyword>
<organism evidence="2">
    <name type="scientific">bioreactor metagenome</name>
    <dbReference type="NCBI Taxonomy" id="1076179"/>
    <lineage>
        <taxon>unclassified sequences</taxon>
        <taxon>metagenomes</taxon>
        <taxon>ecological metagenomes</taxon>
    </lineage>
</organism>
<dbReference type="AlphaFoldDB" id="A0A644YAE7"/>
<keyword evidence="1" id="KW-0812">Transmembrane</keyword>
<protein>
    <submittedName>
        <fullName evidence="2">Uncharacterized protein</fullName>
    </submittedName>
</protein>
<keyword evidence="1" id="KW-1133">Transmembrane helix</keyword>
<reference evidence="2" key="1">
    <citation type="submission" date="2019-08" db="EMBL/GenBank/DDBJ databases">
        <authorList>
            <person name="Kucharzyk K."/>
            <person name="Murdoch R.W."/>
            <person name="Higgins S."/>
            <person name="Loffler F."/>
        </authorList>
    </citation>
    <scope>NUCLEOTIDE SEQUENCE</scope>
</reference>